<organism evidence="1 2">
    <name type="scientific">Botryotinia fuckeliana (strain T4)</name>
    <name type="common">Noble rot fungus</name>
    <name type="synonym">Botrytis cinerea</name>
    <dbReference type="NCBI Taxonomy" id="999810"/>
    <lineage>
        <taxon>Eukaryota</taxon>
        <taxon>Fungi</taxon>
        <taxon>Dikarya</taxon>
        <taxon>Ascomycota</taxon>
        <taxon>Pezizomycotina</taxon>
        <taxon>Leotiomycetes</taxon>
        <taxon>Helotiales</taxon>
        <taxon>Sclerotiniaceae</taxon>
        <taxon>Botrytis</taxon>
    </lineage>
</organism>
<dbReference type="AlphaFoldDB" id="G2XQX9"/>
<evidence type="ECO:0000313" key="1">
    <source>
        <dbReference type="EMBL" id="CCD33666.1"/>
    </source>
</evidence>
<proteinExistence type="predicted"/>
<gene>
    <name evidence="1" type="ORF">BofuT4_uP068120.1</name>
</gene>
<sequence length="33" mass="3879">MAIGIDNARTRRKMMCSRLPEEHGPENYESLSW</sequence>
<dbReference type="EMBL" id="FQ790254">
    <property type="protein sequence ID" value="CCD33666.1"/>
    <property type="molecule type" value="Genomic_DNA"/>
</dbReference>
<dbReference type="InParanoid" id="G2XQX9"/>
<dbReference type="HOGENOM" id="CLU_3384651_0_0_1"/>
<name>G2XQX9_BOTF4</name>
<dbReference type="Proteomes" id="UP000008177">
    <property type="component" value="Unplaced contigs"/>
</dbReference>
<reference evidence="2" key="1">
    <citation type="journal article" date="2011" name="PLoS Genet.">
        <title>Genomic analysis of the necrotrophic fungal pathogens Sclerotinia sclerotiorum and Botrytis cinerea.</title>
        <authorList>
            <person name="Amselem J."/>
            <person name="Cuomo C.A."/>
            <person name="van Kan J.A."/>
            <person name="Viaud M."/>
            <person name="Benito E.P."/>
            <person name="Couloux A."/>
            <person name="Coutinho P.M."/>
            <person name="de Vries R.P."/>
            <person name="Dyer P.S."/>
            <person name="Fillinger S."/>
            <person name="Fournier E."/>
            <person name="Gout L."/>
            <person name="Hahn M."/>
            <person name="Kohn L."/>
            <person name="Lapalu N."/>
            <person name="Plummer K.M."/>
            <person name="Pradier J.M."/>
            <person name="Quevillon E."/>
            <person name="Sharon A."/>
            <person name="Simon A."/>
            <person name="ten Have A."/>
            <person name="Tudzynski B."/>
            <person name="Tudzynski P."/>
            <person name="Wincker P."/>
            <person name="Andrew M."/>
            <person name="Anthouard V."/>
            <person name="Beever R.E."/>
            <person name="Beffa R."/>
            <person name="Benoit I."/>
            <person name="Bouzid O."/>
            <person name="Brault B."/>
            <person name="Chen Z."/>
            <person name="Choquer M."/>
            <person name="Collemare J."/>
            <person name="Cotton P."/>
            <person name="Danchin E.G."/>
            <person name="Da Silva C."/>
            <person name="Gautier A."/>
            <person name="Giraud C."/>
            <person name="Giraud T."/>
            <person name="Gonzalez C."/>
            <person name="Grossetete S."/>
            <person name="Guldener U."/>
            <person name="Henrissat B."/>
            <person name="Howlett B.J."/>
            <person name="Kodira C."/>
            <person name="Kretschmer M."/>
            <person name="Lappartient A."/>
            <person name="Leroch M."/>
            <person name="Levis C."/>
            <person name="Mauceli E."/>
            <person name="Neuveglise C."/>
            <person name="Oeser B."/>
            <person name="Pearson M."/>
            <person name="Poulain J."/>
            <person name="Poussereau N."/>
            <person name="Quesneville H."/>
            <person name="Rascle C."/>
            <person name="Schumacher J."/>
            <person name="Segurens B."/>
            <person name="Sexton A."/>
            <person name="Silva E."/>
            <person name="Sirven C."/>
            <person name="Soanes D.M."/>
            <person name="Talbot N.J."/>
            <person name="Templeton M."/>
            <person name="Yandava C."/>
            <person name="Yarden O."/>
            <person name="Zeng Q."/>
            <person name="Rollins J.A."/>
            <person name="Lebrun M.H."/>
            <person name="Dickman M."/>
        </authorList>
    </citation>
    <scope>NUCLEOTIDE SEQUENCE [LARGE SCALE GENOMIC DNA]</scope>
    <source>
        <strain evidence="2">T4</strain>
    </source>
</reference>
<evidence type="ECO:0000313" key="2">
    <source>
        <dbReference type="Proteomes" id="UP000008177"/>
    </source>
</evidence>
<protein>
    <submittedName>
        <fullName evidence="1">Uncharacterized protein</fullName>
    </submittedName>
</protein>
<accession>G2XQX9</accession>